<dbReference type="InterPro" id="IPR011042">
    <property type="entry name" value="6-blade_b-propeller_TolB-like"/>
</dbReference>
<keyword evidence="3" id="KW-1185">Reference proteome</keyword>
<accession>A0A917HV65</accession>
<proteinExistence type="predicted"/>
<reference evidence="2" key="1">
    <citation type="journal article" date="2014" name="Int. J. Syst. Evol. Microbiol.">
        <title>Complete genome sequence of Corynebacterium casei LMG S-19264T (=DSM 44701T), isolated from a smear-ripened cheese.</title>
        <authorList>
            <consortium name="US DOE Joint Genome Institute (JGI-PGF)"/>
            <person name="Walter F."/>
            <person name="Albersmeier A."/>
            <person name="Kalinowski J."/>
            <person name="Ruckert C."/>
        </authorList>
    </citation>
    <scope>NUCLEOTIDE SEQUENCE</scope>
    <source>
        <strain evidence="2">CGMCC 1.12195</strain>
    </source>
</reference>
<dbReference type="SUPFAM" id="SSF82171">
    <property type="entry name" value="DPP6 N-terminal domain-like"/>
    <property type="match status" value="1"/>
</dbReference>
<reference evidence="2" key="2">
    <citation type="submission" date="2020-09" db="EMBL/GenBank/DDBJ databases">
        <authorList>
            <person name="Sun Q."/>
            <person name="Zhou Y."/>
        </authorList>
    </citation>
    <scope>NUCLEOTIDE SEQUENCE</scope>
    <source>
        <strain evidence="2">CGMCC 1.12195</strain>
    </source>
</reference>
<organism evidence="2 3">
    <name type="scientific">Parapedobacter pyrenivorans</name>
    <dbReference type="NCBI Taxonomy" id="1305674"/>
    <lineage>
        <taxon>Bacteria</taxon>
        <taxon>Pseudomonadati</taxon>
        <taxon>Bacteroidota</taxon>
        <taxon>Sphingobacteriia</taxon>
        <taxon>Sphingobacteriales</taxon>
        <taxon>Sphingobacteriaceae</taxon>
        <taxon>Parapedobacter</taxon>
    </lineage>
</organism>
<gene>
    <name evidence="2" type="ORF">GCM10007415_25910</name>
</gene>
<dbReference type="PROSITE" id="PS51257">
    <property type="entry name" value="PROKAR_LIPOPROTEIN"/>
    <property type="match status" value="1"/>
</dbReference>
<evidence type="ECO:0000313" key="3">
    <source>
        <dbReference type="Proteomes" id="UP000660862"/>
    </source>
</evidence>
<evidence type="ECO:0008006" key="4">
    <source>
        <dbReference type="Google" id="ProtNLM"/>
    </source>
</evidence>
<sequence>MIYNIRSLAKFVCILFLMLSCSKDEAPGPDGDNGTPLPADLEGLLLYDWVDEGVLAVDVKTGRKSVFITDDVRANGFDVSRDGKLRLTSGDIQGNYDASRYTLSNTADGSIVSQFTFYPPNGGTKYNHGKLSPDNTLIMIPPTFEEGIIVLDTEGKPVVHIEAINNAPFDHNDVAEWLPGNALLFTHGDYILKASPPYTQATLVKEMNYESWGAISPSQDGQRVAVRIDKHIYLMDIDGSNLTQVTESNFQENMAVFSPNGKYLLVGTHYRRTGVFGAIWELKIIPADGKAYNVDPITPNTAGVIPVIPIGEDRIETGDGIMLWR</sequence>
<dbReference type="AlphaFoldDB" id="A0A917HV65"/>
<dbReference type="RefSeq" id="WP_188506469.1">
    <property type="nucleotide sequence ID" value="NZ_BMER01000002.1"/>
</dbReference>
<evidence type="ECO:0000313" key="2">
    <source>
        <dbReference type="EMBL" id="GGG90290.1"/>
    </source>
</evidence>
<dbReference type="EMBL" id="BMER01000002">
    <property type="protein sequence ID" value="GGG90290.1"/>
    <property type="molecule type" value="Genomic_DNA"/>
</dbReference>
<feature type="signal peptide" evidence="1">
    <location>
        <begin position="1"/>
        <end position="26"/>
    </location>
</feature>
<comment type="caution">
    <text evidence="2">The sequence shown here is derived from an EMBL/GenBank/DDBJ whole genome shotgun (WGS) entry which is preliminary data.</text>
</comment>
<feature type="chain" id="PRO_5037379306" description="WD40-like Beta Propeller Repeat" evidence="1">
    <location>
        <begin position="27"/>
        <end position="325"/>
    </location>
</feature>
<dbReference type="Gene3D" id="2.120.10.30">
    <property type="entry name" value="TolB, C-terminal domain"/>
    <property type="match status" value="1"/>
</dbReference>
<evidence type="ECO:0000256" key="1">
    <source>
        <dbReference type="SAM" id="SignalP"/>
    </source>
</evidence>
<protein>
    <recommendedName>
        <fullName evidence="4">WD40-like Beta Propeller Repeat</fullName>
    </recommendedName>
</protein>
<name>A0A917HV65_9SPHI</name>
<keyword evidence="1" id="KW-0732">Signal</keyword>
<dbReference type="Proteomes" id="UP000660862">
    <property type="component" value="Unassembled WGS sequence"/>
</dbReference>